<feature type="region of interest" description="Disordered" evidence="1">
    <location>
        <begin position="61"/>
        <end position="107"/>
    </location>
</feature>
<evidence type="ECO:0008006" key="4">
    <source>
        <dbReference type="Google" id="ProtNLM"/>
    </source>
</evidence>
<accession>A0ABQ3NU27</accession>
<dbReference type="EMBL" id="BNDV01000016">
    <property type="protein sequence ID" value="GHI16264.1"/>
    <property type="molecule type" value="Genomic_DNA"/>
</dbReference>
<sequence length="153" mass="15607">MVRLRPPVGGFWGSVREPSGVAGQTPRMTWRRHARAALTRALTATCVVLLCVFGAGPAGAAAAEHRPASSAPVEPAAPAEPGEPTEGSSDPAADPEARAAVRAPARGLTGVQRTPLAVFHVKQGDAPGRGPRAGAAAEPALSLRTVRSVVLRC</sequence>
<organism evidence="2 3">
    <name type="scientific">Streptomyces virginiae</name>
    <name type="common">Streptomyces cinnamonensis</name>
    <dbReference type="NCBI Taxonomy" id="1961"/>
    <lineage>
        <taxon>Bacteria</taxon>
        <taxon>Bacillati</taxon>
        <taxon>Actinomycetota</taxon>
        <taxon>Actinomycetes</taxon>
        <taxon>Kitasatosporales</taxon>
        <taxon>Streptomycetaceae</taxon>
        <taxon>Streptomyces</taxon>
    </lineage>
</organism>
<feature type="compositionally biased region" description="Low complexity" evidence="1">
    <location>
        <begin position="61"/>
        <end position="106"/>
    </location>
</feature>
<reference evidence="3" key="1">
    <citation type="submission" date="2020-09" db="EMBL/GenBank/DDBJ databases">
        <title>Whole genome shotgun sequence of Streptomyces cinnamonensis NBRC 15873.</title>
        <authorList>
            <person name="Komaki H."/>
            <person name="Tamura T."/>
        </authorList>
    </citation>
    <scope>NUCLEOTIDE SEQUENCE [LARGE SCALE GENOMIC DNA]</scope>
    <source>
        <strain evidence="3">NBRC 15873</strain>
    </source>
</reference>
<comment type="caution">
    <text evidence="2">The sequence shown here is derived from an EMBL/GenBank/DDBJ whole genome shotgun (WGS) entry which is preliminary data.</text>
</comment>
<protein>
    <recommendedName>
        <fullName evidence="4">Secreted protein</fullName>
    </recommendedName>
</protein>
<name>A0ABQ3NU27_STRVG</name>
<gene>
    <name evidence="2" type="ORF">Scinn_57270</name>
</gene>
<evidence type="ECO:0000313" key="3">
    <source>
        <dbReference type="Proteomes" id="UP000660554"/>
    </source>
</evidence>
<proteinExistence type="predicted"/>
<dbReference type="Proteomes" id="UP000660554">
    <property type="component" value="Unassembled WGS sequence"/>
</dbReference>
<evidence type="ECO:0000313" key="2">
    <source>
        <dbReference type="EMBL" id="GHI16264.1"/>
    </source>
</evidence>
<keyword evidence="3" id="KW-1185">Reference proteome</keyword>
<evidence type="ECO:0000256" key="1">
    <source>
        <dbReference type="SAM" id="MobiDB-lite"/>
    </source>
</evidence>